<organism evidence="1 4">
    <name type="scientific">Pseudoduganella albidiflava</name>
    <dbReference type="NCBI Taxonomy" id="321983"/>
    <lineage>
        <taxon>Bacteria</taxon>
        <taxon>Pseudomonadati</taxon>
        <taxon>Pseudomonadota</taxon>
        <taxon>Betaproteobacteria</taxon>
        <taxon>Burkholderiales</taxon>
        <taxon>Oxalobacteraceae</taxon>
        <taxon>Telluria group</taxon>
        <taxon>Pseudoduganella</taxon>
    </lineage>
</organism>
<dbReference type="EMBL" id="CP036401">
    <property type="protein sequence ID" value="QBI01852.1"/>
    <property type="molecule type" value="Genomic_DNA"/>
</dbReference>
<gene>
    <name evidence="2" type="ORF">EYF70_14070</name>
    <name evidence="1" type="ORF">GCM10007387_21490</name>
</gene>
<dbReference type="AlphaFoldDB" id="A0A411WYU0"/>
<keyword evidence="3" id="KW-1185">Reference proteome</keyword>
<reference evidence="1" key="1">
    <citation type="journal article" date="2014" name="Int. J. Syst. Evol. Microbiol.">
        <title>Complete genome sequence of Corynebacterium casei LMG S-19264T (=DSM 44701T), isolated from a smear-ripened cheese.</title>
        <authorList>
            <consortium name="US DOE Joint Genome Institute (JGI-PGF)"/>
            <person name="Walter F."/>
            <person name="Albersmeier A."/>
            <person name="Kalinowski J."/>
            <person name="Ruckert C."/>
        </authorList>
    </citation>
    <scope>NUCLEOTIDE SEQUENCE</scope>
    <source>
        <strain evidence="1">KCTC 12343</strain>
    </source>
</reference>
<dbReference type="OrthoDB" id="8760889at2"/>
<name>A0A411WYU0_9BURK</name>
<evidence type="ECO:0000313" key="3">
    <source>
        <dbReference type="Proteomes" id="UP000292307"/>
    </source>
</evidence>
<reference evidence="1" key="3">
    <citation type="submission" date="2022-12" db="EMBL/GenBank/DDBJ databases">
        <authorList>
            <person name="Sun Q."/>
            <person name="Kim S."/>
        </authorList>
    </citation>
    <scope>NUCLEOTIDE SEQUENCE</scope>
    <source>
        <strain evidence="1">KCTC 12343</strain>
    </source>
</reference>
<dbReference type="EMBL" id="BMWV01000004">
    <property type="protein sequence ID" value="GGY39177.1"/>
    <property type="molecule type" value="Genomic_DNA"/>
</dbReference>
<dbReference type="InterPro" id="IPR011050">
    <property type="entry name" value="Pectin_lyase_fold/virulence"/>
</dbReference>
<evidence type="ECO:0000313" key="2">
    <source>
        <dbReference type="EMBL" id="QBI01852.1"/>
    </source>
</evidence>
<reference evidence="2 3" key="2">
    <citation type="submission" date="2019-02" db="EMBL/GenBank/DDBJ databases">
        <title>Draft Genome Sequences of Six Type Strains of the Genus Massilia.</title>
        <authorList>
            <person name="Miess H."/>
            <person name="Frediansyhah A."/>
            <person name="Gross H."/>
        </authorList>
    </citation>
    <scope>NUCLEOTIDE SEQUENCE [LARGE SCALE GENOMIC DNA]</scope>
    <source>
        <strain evidence="2 3">DSM 17472</strain>
    </source>
</reference>
<dbReference type="SUPFAM" id="SSF51126">
    <property type="entry name" value="Pectin lyase-like"/>
    <property type="match status" value="1"/>
</dbReference>
<dbReference type="InterPro" id="IPR012334">
    <property type="entry name" value="Pectin_lyas_fold"/>
</dbReference>
<protein>
    <submittedName>
        <fullName evidence="1">Uncharacterized protein</fullName>
    </submittedName>
</protein>
<dbReference type="Proteomes" id="UP000292307">
    <property type="component" value="Chromosome"/>
</dbReference>
<accession>A0A411WYU0</accession>
<evidence type="ECO:0000313" key="4">
    <source>
        <dbReference type="Proteomes" id="UP000628442"/>
    </source>
</evidence>
<dbReference type="Proteomes" id="UP000628442">
    <property type="component" value="Unassembled WGS sequence"/>
</dbReference>
<sequence length="340" mass="36516">MVSKHVVSKHVVSKHLVSKHVIGAAALMALALPPRVGAEEIGGGRLVWLLLTHAIKEQFIPRPVPAVPAAHARMQVEKDATGCQLLRWDRTMSGTPSMGIYHPGRYCLDQDYEVDCAATTPDCTGTMIEIHASNVDLDMRGHALRMSGTRRYRGVWGTGQYIRIHDGRIEGAGIGITLSHSTTDPAKAYPDTQPDAGDVLTLTGFAVERMEFSGVYGAIELSGKDNEVRDNRIDMICDAAPGGRPPVALLSYGPSARIERNTIVLRNQAAGSTGHAMYLRAGHRAVIGENTVNVEGTRSGTIGIGLSDSQSVVLQRNRIDTANVTVLKNTSSLVPADIAR</sequence>
<dbReference type="Gene3D" id="2.160.20.10">
    <property type="entry name" value="Single-stranded right-handed beta-helix, Pectin lyase-like"/>
    <property type="match status" value="1"/>
</dbReference>
<evidence type="ECO:0000313" key="1">
    <source>
        <dbReference type="EMBL" id="GGY39177.1"/>
    </source>
</evidence>
<proteinExistence type="predicted"/>